<reference evidence="4 5" key="1">
    <citation type="submission" date="2019-11" db="EMBL/GenBank/DDBJ databases">
        <title>Caenimonas koreensis gen. nov., sp. nov., isolated from activated sludge.</title>
        <authorList>
            <person name="Seung H.R."/>
        </authorList>
    </citation>
    <scope>NUCLEOTIDE SEQUENCE [LARGE SCALE GENOMIC DNA]</scope>
    <source>
        <strain evidence="4 5">EMB320</strain>
    </source>
</reference>
<evidence type="ECO:0000313" key="5">
    <source>
        <dbReference type="Proteomes" id="UP000487350"/>
    </source>
</evidence>
<evidence type="ECO:0000313" key="4">
    <source>
        <dbReference type="EMBL" id="MRD47256.1"/>
    </source>
</evidence>
<keyword evidence="2" id="KW-0812">Transmembrane</keyword>
<feature type="transmembrane region" description="Helical" evidence="2">
    <location>
        <begin position="21"/>
        <end position="39"/>
    </location>
</feature>
<feature type="transmembrane region" description="Helical" evidence="2">
    <location>
        <begin position="178"/>
        <end position="194"/>
    </location>
</feature>
<dbReference type="PANTHER" id="PTHR23028:SF53">
    <property type="entry name" value="ACYL_TRANSF_3 DOMAIN-CONTAINING PROTEIN"/>
    <property type="match status" value="1"/>
</dbReference>
<keyword evidence="5" id="KW-1185">Reference proteome</keyword>
<dbReference type="InterPro" id="IPR002656">
    <property type="entry name" value="Acyl_transf_3_dom"/>
</dbReference>
<comment type="caution">
    <text evidence="4">The sequence shown here is derived from an EMBL/GenBank/DDBJ whole genome shotgun (WGS) entry which is preliminary data.</text>
</comment>
<dbReference type="InterPro" id="IPR050879">
    <property type="entry name" value="Acyltransferase_3"/>
</dbReference>
<dbReference type="GO" id="GO:0000271">
    <property type="term" value="P:polysaccharide biosynthetic process"/>
    <property type="evidence" value="ECO:0007669"/>
    <property type="project" value="TreeGrafter"/>
</dbReference>
<evidence type="ECO:0000259" key="3">
    <source>
        <dbReference type="Pfam" id="PF01757"/>
    </source>
</evidence>
<dbReference type="PANTHER" id="PTHR23028">
    <property type="entry name" value="ACETYLTRANSFERASE"/>
    <property type="match status" value="1"/>
</dbReference>
<dbReference type="Pfam" id="PF01757">
    <property type="entry name" value="Acyl_transf_3"/>
    <property type="match status" value="1"/>
</dbReference>
<feature type="region of interest" description="Disordered" evidence="1">
    <location>
        <begin position="340"/>
        <end position="365"/>
    </location>
</feature>
<dbReference type="GO" id="GO:0016020">
    <property type="term" value="C:membrane"/>
    <property type="evidence" value="ECO:0007669"/>
    <property type="project" value="TreeGrafter"/>
</dbReference>
<protein>
    <submittedName>
        <fullName evidence="4">Acyltransferase family protein</fullName>
    </submittedName>
</protein>
<dbReference type="GO" id="GO:0016747">
    <property type="term" value="F:acyltransferase activity, transferring groups other than amino-acyl groups"/>
    <property type="evidence" value="ECO:0007669"/>
    <property type="project" value="InterPro"/>
</dbReference>
<feature type="transmembrane region" description="Helical" evidence="2">
    <location>
        <begin position="306"/>
        <end position="327"/>
    </location>
</feature>
<evidence type="ECO:0000256" key="2">
    <source>
        <dbReference type="SAM" id="Phobius"/>
    </source>
</evidence>
<feature type="transmembrane region" description="Helical" evidence="2">
    <location>
        <begin position="229"/>
        <end position="244"/>
    </location>
</feature>
<dbReference type="AlphaFoldDB" id="A0A844B787"/>
<name>A0A844B787_9BURK</name>
<dbReference type="RefSeq" id="WP_153584572.1">
    <property type="nucleotide sequence ID" value="NZ_WJBU01000006.1"/>
</dbReference>
<keyword evidence="2" id="KW-0472">Membrane</keyword>
<evidence type="ECO:0000256" key="1">
    <source>
        <dbReference type="SAM" id="MobiDB-lite"/>
    </source>
</evidence>
<feature type="transmembrane region" description="Helical" evidence="2">
    <location>
        <begin position="152"/>
        <end position="171"/>
    </location>
</feature>
<dbReference type="OrthoDB" id="9767863at2"/>
<keyword evidence="4" id="KW-0808">Transferase</keyword>
<accession>A0A844B787</accession>
<gene>
    <name evidence="4" type="ORF">GHT07_08190</name>
</gene>
<keyword evidence="2" id="KW-1133">Transmembrane helix</keyword>
<feature type="transmembrane region" description="Helical" evidence="2">
    <location>
        <begin position="89"/>
        <end position="108"/>
    </location>
</feature>
<feature type="transmembrane region" description="Helical" evidence="2">
    <location>
        <begin position="250"/>
        <end position="268"/>
    </location>
</feature>
<dbReference type="EMBL" id="WJBU01000006">
    <property type="protein sequence ID" value="MRD47256.1"/>
    <property type="molecule type" value="Genomic_DNA"/>
</dbReference>
<feature type="domain" description="Acyltransferase 3" evidence="3">
    <location>
        <begin position="15"/>
        <end position="323"/>
    </location>
</feature>
<organism evidence="4 5">
    <name type="scientific">Caenimonas koreensis DSM 17982</name>
    <dbReference type="NCBI Taxonomy" id="1121255"/>
    <lineage>
        <taxon>Bacteria</taxon>
        <taxon>Pseudomonadati</taxon>
        <taxon>Pseudomonadota</taxon>
        <taxon>Betaproteobacteria</taxon>
        <taxon>Burkholderiales</taxon>
        <taxon>Comamonadaceae</taxon>
        <taxon>Caenimonas</taxon>
    </lineage>
</organism>
<feature type="transmembrane region" description="Helical" evidence="2">
    <location>
        <begin position="51"/>
        <end position="68"/>
    </location>
</feature>
<dbReference type="Proteomes" id="UP000487350">
    <property type="component" value="Unassembled WGS sequence"/>
</dbReference>
<proteinExistence type="predicted"/>
<sequence length="365" mass="39838">MTPTLGALFARRSNNFNLIRLLAALVVIYAHAPAITGFAPPEPFAQFTGHYTGALAIDVFFLLSGFLVTGSAMSDRGLRYFMASRLLRIYPALVVCCLLTVLALGPALSASTHYWSLETWDYFWNNATAWRAQYDLPGVFASHPQQAVNGSLWSLPLEVRLYLAVLAAALLGLLRSRAWFNALAVMAVAVGYYLHASVGADSPYKYHLHSSLMFMLGSLAWMNRDRVPVSWRILVALVVATLLVRNTPAFTVLFEVLLPYAVFTLAFAPGLDGFNRVGDYSYGVYLYGWPAQQLALVAMGGDSSNAMNTLLGAAMALLVAIASWHLVEKPALALKRRFAPATPHRRSPPGEDPPACAERSGHRTG</sequence>
<keyword evidence="4" id="KW-0012">Acyltransferase</keyword>